<dbReference type="AlphaFoldDB" id="A0A1M6E0A3"/>
<evidence type="ECO:0000256" key="2">
    <source>
        <dbReference type="ARBA" id="ARBA00023002"/>
    </source>
</evidence>
<evidence type="ECO:0000313" key="4">
    <source>
        <dbReference type="Proteomes" id="UP000322917"/>
    </source>
</evidence>
<dbReference type="OrthoDB" id="9809821at2"/>
<dbReference type="NCBIfam" id="NF004845">
    <property type="entry name" value="PRK06196.1"/>
    <property type="match status" value="1"/>
</dbReference>
<dbReference type="SUPFAM" id="SSF51735">
    <property type="entry name" value="NAD(P)-binding Rossmann-fold domains"/>
    <property type="match status" value="1"/>
</dbReference>
<accession>A0A1M6E0A3</accession>
<dbReference type="EMBL" id="FQZD01000007">
    <property type="protein sequence ID" value="SHI78698.1"/>
    <property type="molecule type" value="Genomic_DNA"/>
</dbReference>
<keyword evidence="2" id="KW-0560">Oxidoreductase</keyword>
<dbReference type="PANTHER" id="PTHR24320">
    <property type="entry name" value="RETINOL DEHYDROGENASE"/>
    <property type="match status" value="1"/>
</dbReference>
<dbReference type="RefSeq" id="WP_149733897.1">
    <property type="nucleotide sequence ID" value="NZ_FQZD01000007.1"/>
</dbReference>
<dbReference type="InterPro" id="IPR036291">
    <property type="entry name" value="NAD(P)-bd_dom_sf"/>
</dbReference>
<proteinExistence type="inferred from homology"/>
<evidence type="ECO:0000256" key="1">
    <source>
        <dbReference type="ARBA" id="ARBA00006484"/>
    </source>
</evidence>
<comment type="similarity">
    <text evidence="1">Belongs to the short-chain dehydrogenases/reductases (SDR) family.</text>
</comment>
<organism evidence="3 4">
    <name type="scientific">Propionispora hippei DSM 15287</name>
    <dbReference type="NCBI Taxonomy" id="1123003"/>
    <lineage>
        <taxon>Bacteria</taxon>
        <taxon>Bacillati</taxon>
        <taxon>Bacillota</taxon>
        <taxon>Negativicutes</taxon>
        <taxon>Selenomonadales</taxon>
        <taxon>Sporomusaceae</taxon>
        <taxon>Propionispora</taxon>
    </lineage>
</organism>
<dbReference type="Proteomes" id="UP000322917">
    <property type="component" value="Unassembled WGS sequence"/>
</dbReference>
<protein>
    <submittedName>
        <fullName evidence="3">NAD(P)-dependent dehydrogenase, short-chain alcohol dehydrogenase family</fullName>
    </submittedName>
</protein>
<name>A0A1M6E0A3_9FIRM</name>
<dbReference type="PANTHER" id="PTHR24320:SF148">
    <property type="entry name" value="NAD(P)-BINDING ROSSMANN-FOLD SUPERFAMILY PROTEIN"/>
    <property type="match status" value="1"/>
</dbReference>
<gene>
    <name evidence="3" type="ORF">SAMN02745170_01070</name>
</gene>
<dbReference type="PRINTS" id="PR00081">
    <property type="entry name" value="GDHRDH"/>
</dbReference>
<dbReference type="GO" id="GO:0016491">
    <property type="term" value="F:oxidoreductase activity"/>
    <property type="evidence" value="ECO:0007669"/>
    <property type="project" value="UniProtKB-KW"/>
</dbReference>
<keyword evidence="4" id="KW-1185">Reference proteome</keyword>
<dbReference type="Gene3D" id="3.40.50.720">
    <property type="entry name" value="NAD(P)-binding Rossmann-like Domain"/>
    <property type="match status" value="1"/>
</dbReference>
<sequence length="327" mass="35442">MEYTKQVPINSGFGPQTTAKEILKGCDLTGKIAIVTGGYSGIGLETTRALANAGATVIVPARSPEKSLKALEGIPHVELEKTDLMDSTSIDDFAARFLATNRPLHLLINSAGVMFTPLRRDSRGFESQFSTNHLGHFQLTARLWPALVRAHGARVVALSSRGHRLGGVDFADPNFENKEYNKFTAYAQSKSANSLFALELDKRGRDYAVRAFAVHPGLVPDTDLGRDLDPSELKPQPVKNSQGLITSDETNAQYKSVEQGAATSVWCATSAQLDDMGGVYCEDCDIAITVASDSTSPFGVRPWAIDAQLAQRLWALSEKLIGIKFEI</sequence>
<dbReference type="InterPro" id="IPR002347">
    <property type="entry name" value="SDR_fam"/>
</dbReference>
<reference evidence="3 4" key="1">
    <citation type="submission" date="2016-11" db="EMBL/GenBank/DDBJ databases">
        <authorList>
            <person name="Varghese N."/>
            <person name="Submissions S."/>
        </authorList>
    </citation>
    <scope>NUCLEOTIDE SEQUENCE [LARGE SCALE GENOMIC DNA]</scope>
    <source>
        <strain evidence="3 4">DSM 15287</strain>
    </source>
</reference>
<evidence type="ECO:0000313" key="3">
    <source>
        <dbReference type="EMBL" id="SHI78698.1"/>
    </source>
</evidence>
<dbReference type="Pfam" id="PF00106">
    <property type="entry name" value="adh_short"/>
    <property type="match status" value="1"/>
</dbReference>